<dbReference type="SUPFAM" id="SSF46785">
    <property type="entry name" value="Winged helix' DNA-binding domain"/>
    <property type="match status" value="1"/>
</dbReference>
<evidence type="ECO:0000256" key="1">
    <source>
        <dbReference type="ARBA" id="ARBA00009437"/>
    </source>
</evidence>
<comment type="caution">
    <text evidence="6">The sequence shown here is derived from an EMBL/GenBank/DDBJ whole genome shotgun (WGS) entry which is preliminary data.</text>
</comment>
<dbReference type="InterPro" id="IPR036388">
    <property type="entry name" value="WH-like_DNA-bd_sf"/>
</dbReference>
<evidence type="ECO:0000256" key="2">
    <source>
        <dbReference type="ARBA" id="ARBA00023015"/>
    </source>
</evidence>
<dbReference type="STRING" id="1080227.A8L45_15085"/>
<dbReference type="Gene3D" id="1.10.10.10">
    <property type="entry name" value="Winged helix-like DNA-binding domain superfamily/Winged helix DNA-binding domain"/>
    <property type="match status" value="1"/>
</dbReference>
<dbReference type="PROSITE" id="PS50931">
    <property type="entry name" value="HTH_LYSR"/>
    <property type="match status" value="1"/>
</dbReference>
<accession>A0A1C3EEZ7</accession>
<dbReference type="SUPFAM" id="SSF53850">
    <property type="entry name" value="Periplasmic binding protein-like II"/>
    <property type="match status" value="1"/>
</dbReference>
<evidence type="ECO:0000256" key="3">
    <source>
        <dbReference type="ARBA" id="ARBA00023125"/>
    </source>
</evidence>
<feature type="domain" description="HTH lysR-type" evidence="5">
    <location>
        <begin position="5"/>
        <end position="62"/>
    </location>
</feature>
<reference evidence="6 7" key="1">
    <citation type="submission" date="2016-05" db="EMBL/GenBank/DDBJ databases">
        <title>Genomic Taxonomy of the Vibrionaceae.</title>
        <authorList>
            <person name="Gomez-Gil B."/>
            <person name="Enciso-Ibarra J."/>
        </authorList>
    </citation>
    <scope>NUCLEOTIDE SEQUENCE [LARGE SCALE GENOMIC DNA]</scope>
    <source>
        <strain evidence="6 7">CAIM 1920</strain>
    </source>
</reference>
<keyword evidence="7" id="KW-1185">Reference proteome</keyword>
<keyword evidence="2" id="KW-0805">Transcription regulation</keyword>
<dbReference type="Pfam" id="PF00126">
    <property type="entry name" value="HTH_1"/>
    <property type="match status" value="1"/>
</dbReference>
<dbReference type="Pfam" id="PF03466">
    <property type="entry name" value="LysR_substrate"/>
    <property type="match status" value="1"/>
</dbReference>
<dbReference type="RefSeq" id="WP_068903719.1">
    <property type="nucleotide sequence ID" value="NZ_JBHUIF010000004.1"/>
</dbReference>
<protein>
    <submittedName>
        <fullName evidence="6">Glycine cleavage system transcriptional activator</fullName>
    </submittedName>
</protein>
<dbReference type="Gene3D" id="3.40.190.10">
    <property type="entry name" value="Periplasmic binding protein-like II"/>
    <property type="match status" value="2"/>
</dbReference>
<dbReference type="PANTHER" id="PTHR30537">
    <property type="entry name" value="HTH-TYPE TRANSCRIPTIONAL REGULATOR"/>
    <property type="match status" value="1"/>
</dbReference>
<dbReference type="EMBL" id="LYBM01000029">
    <property type="protein sequence ID" value="ODA31816.1"/>
    <property type="molecule type" value="Genomic_DNA"/>
</dbReference>
<evidence type="ECO:0000259" key="5">
    <source>
        <dbReference type="PROSITE" id="PS50931"/>
    </source>
</evidence>
<sequence length="307" mass="34567">MPNFPSMNAFKVFAAVGRYQSIRLAAHELNISESAVSQHMKNLEERLQVTLIEKVGRNISLTKEGKRFYPFVVRGMSAFYEGVASLEEDQLKKDVTISLIPSMAKWLVNRLPDFIHANDGIRVSVKPTNVHTNEHDTDVDISLRFGIGQYPSMTSTPLLHDKIVIVTSPSLMIDEKRHLTPDFALSLPWLGYYAKDIEDINIAIQQFLNDENQTIATLAGGIEVHDPIVVLEAALSGQGVAVTRLTMASQYISTGQLVCLFEMPTFTAFQYFIVHPLKRPLSKEVERFAAWLRQCLHHDFPALILTE</sequence>
<comment type="similarity">
    <text evidence="1">Belongs to the LysR transcriptional regulatory family.</text>
</comment>
<evidence type="ECO:0000313" key="6">
    <source>
        <dbReference type="EMBL" id="ODA31816.1"/>
    </source>
</evidence>
<keyword evidence="3" id="KW-0238">DNA-binding</keyword>
<dbReference type="Proteomes" id="UP000094936">
    <property type="component" value="Unassembled WGS sequence"/>
</dbReference>
<dbReference type="PANTHER" id="PTHR30537:SF79">
    <property type="entry name" value="TRANSCRIPTIONAL REGULATOR-RELATED"/>
    <property type="match status" value="1"/>
</dbReference>
<dbReference type="InterPro" id="IPR058163">
    <property type="entry name" value="LysR-type_TF_proteobact-type"/>
</dbReference>
<keyword evidence="4" id="KW-0804">Transcription</keyword>
<dbReference type="GO" id="GO:0006351">
    <property type="term" value="P:DNA-templated transcription"/>
    <property type="evidence" value="ECO:0007669"/>
    <property type="project" value="TreeGrafter"/>
</dbReference>
<dbReference type="InterPro" id="IPR005119">
    <property type="entry name" value="LysR_subst-bd"/>
</dbReference>
<dbReference type="OrthoDB" id="5526340at2"/>
<proteinExistence type="inferred from homology"/>
<dbReference type="AlphaFoldDB" id="A0A1C3EEZ7"/>
<gene>
    <name evidence="6" type="ORF">A8L45_15085</name>
</gene>
<dbReference type="GO" id="GO:0003700">
    <property type="term" value="F:DNA-binding transcription factor activity"/>
    <property type="evidence" value="ECO:0007669"/>
    <property type="project" value="InterPro"/>
</dbReference>
<evidence type="ECO:0000256" key="4">
    <source>
        <dbReference type="ARBA" id="ARBA00023163"/>
    </source>
</evidence>
<organism evidence="6 7">
    <name type="scientific">Veronia pacifica</name>
    <dbReference type="NCBI Taxonomy" id="1080227"/>
    <lineage>
        <taxon>Bacteria</taxon>
        <taxon>Pseudomonadati</taxon>
        <taxon>Pseudomonadota</taxon>
        <taxon>Gammaproteobacteria</taxon>
        <taxon>Vibrionales</taxon>
        <taxon>Vibrionaceae</taxon>
        <taxon>Veronia</taxon>
    </lineage>
</organism>
<dbReference type="InterPro" id="IPR000847">
    <property type="entry name" value="LysR_HTH_N"/>
</dbReference>
<dbReference type="GO" id="GO:0043565">
    <property type="term" value="F:sequence-specific DNA binding"/>
    <property type="evidence" value="ECO:0007669"/>
    <property type="project" value="TreeGrafter"/>
</dbReference>
<dbReference type="InterPro" id="IPR036390">
    <property type="entry name" value="WH_DNA-bd_sf"/>
</dbReference>
<name>A0A1C3EEZ7_9GAMM</name>
<evidence type="ECO:0000313" key="7">
    <source>
        <dbReference type="Proteomes" id="UP000094936"/>
    </source>
</evidence>